<organism evidence="2 3">
    <name type="scientific">Sphaerotilus uruguayifluvii</name>
    <dbReference type="NCBI Taxonomy" id="2735897"/>
    <lineage>
        <taxon>Bacteria</taxon>
        <taxon>Pseudomonadati</taxon>
        <taxon>Pseudomonadota</taxon>
        <taxon>Betaproteobacteria</taxon>
        <taxon>Burkholderiales</taxon>
        <taxon>Sphaerotilaceae</taxon>
        <taxon>Sphaerotilus</taxon>
    </lineage>
</organism>
<dbReference type="PANTHER" id="PTHR43664:SF1">
    <property type="entry name" value="BETA-METHYLMALYL-COA DEHYDRATASE"/>
    <property type="match status" value="1"/>
</dbReference>
<evidence type="ECO:0000313" key="3">
    <source>
        <dbReference type="Proteomes" id="UP001516061"/>
    </source>
</evidence>
<dbReference type="CDD" id="cd03454">
    <property type="entry name" value="YdeM"/>
    <property type="match status" value="1"/>
</dbReference>
<comment type="caution">
    <text evidence="2">The sequence shown here is derived from an EMBL/GenBank/DDBJ whole genome shotgun (WGS) entry which is preliminary data.</text>
</comment>
<dbReference type="InterPro" id="IPR029069">
    <property type="entry name" value="HotDog_dom_sf"/>
</dbReference>
<proteinExistence type="predicted"/>
<dbReference type="SUPFAM" id="SSF54637">
    <property type="entry name" value="Thioesterase/thiol ester dehydrase-isomerase"/>
    <property type="match status" value="1"/>
</dbReference>
<dbReference type="Proteomes" id="UP001516061">
    <property type="component" value="Unassembled WGS sequence"/>
</dbReference>
<keyword evidence="3" id="KW-1185">Reference proteome</keyword>
<dbReference type="InterPro" id="IPR002539">
    <property type="entry name" value="MaoC-like_dom"/>
</dbReference>
<name>A0ABX2G654_9BURK</name>
<dbReference type="EMBL" id="JABSNM010000019">
    <property type="protein sequence ID" value="NRT57808.1"/>
    <property type="molecule type" value="Genomic_DNA"/>
</dbReference>
<feature type="domain" description="MaoC-like" evidence="1">
    <location>
        <begin position="9"/>
        <end position="109"/>
    </location>
</feature>
<dbReference type="RefSeq" id="WP_173806816.1">
    <property type="nucleotide sequence ID" value="NZ_JABSNM010000019.1"/>
</dbReference>
<gene>
    <name evidence="2" type="ORF">HNQ01_003569</name>
</gene>
<sequence length="146" mass="16292">MKFAEFHVGQVLEAGPHVLTQDELLRFARDWDPQWFHTDPEAADAGPFQGLIASGWQTCGIAMRLIADAVLAGSESYASPGLAYVKWPHPVRPGDALSVRATVLQVRRSSSQPHLGLLRWRWQLFNQAGREVLDLEATSLFDLNRS</sequence>
<reference evidence="2 3" key="1">
    <citation type="submission" date="2020-05" db="EMBL/GenBank/DDBJ databases">
        <title>Genomic Encyclopedia of Type Strains, Phase IV (KMG-V): Genome sequencing to study the core and pangenomes of soil and plant-associated prokaryotes.</title>
        <authorList>
            <person name="Whitman W."/>
        </authorList>
    </citation>
    <scope>NUCLEOTIDE SEQUENCE [LARGE SCALE GENOMIC DNA]</scope>
    <source>
        <strain evidence="2 3">C29</strain>
    </source>
</reference>
<dbReference type="Pfam" id="PF01575">
    <property type="entry name" value="MaoC_dehydratas"/>
    <property type="match status" value="1"/>
</dbReference>
<evidence type="ECO:0000259" key="1">
    <source>
        <dbReference type="Pfam" id="PF01575"/>
    </source>
</evidence>
<dbReference type="PANTHER" id="PTHR43664">
    <property type="entry name" value="MONOAMINE OXIDASE-RELATED"/>
    <property type="match status" value="1"/>
</dbReference>
<protein>
    <submittedName>
        <fullName evidence="2">Acyl dehydratase</fullName>
    </submittedName>
</protein>
<dbReference type="InterPro" id="IPR052342">
    <property type="entry name" value="MCH/BMMD"/>
</dbReference>
<dbReference type="Gene3D" id="3.10.129.10">
    <property type="entry name" value="Hotdog Thioesterase"/>
    <property type="match status" value="1"/>
</dbReference>
<accession>A0ABX2G654</accession>
<evidence type="ECO:0000313" key="2">
    <source>
        <dbReference type="EMBL" id="NRT57808.1"/>
    </source>
</evidence>